<dbReference type="EMBL" id="LITQ01000031">
    <property type="protein sequence ID" value="OAA90144.1"/>
    <property type="molecule type" value="Genomic_DNA"/>
</dbReference>
<keyword evidence="4" id="KW-1185">Reference proteome</keyword>
<dbReference type="Proteomes" id="UP000093694">
    <property type="component" value="Unassembled WGS sequence"/>
</dbReference>
<sequence>MKKKHGRNKFRRLLNDLGTPKKYYYFCWKNKIDNFKMKYSEMTKEDFMKKFKFSSKSMAIFKQWEGSQEYQKIYRALLEIKSDEDLINIYNVVRDKALTGEDKAVKTFIS</sequence>
<dbReference type="AlphaFoldDB" id="A0A168R7D7"/>
<organism evidence="1 3">
    <name type="scientific">Clostridium coskatii</name>
    <dbReference type="NCBI Taxonomy" id="1705578"/>
    <lineage>
        <taxon>Bacteria</taxon>
        <taxon>Bacillati</taxon>
        <taxon>Bacillota</taxon>
        <taxon>Clostridia</taxon>
        <taxon>Eubacteriales</taxon>
        <taxon>Clostridiaceae</taxon>
        <taxon>Clostridium</taxon>
    </lineage>
</organism>
<evidence type="ECO:0000313" key="2">
    <source>
        <dbReference type="EMBL" id="OBR91078.1"/>
    </source>
</evidence>
<protein>
    <submittedName>
        <fullName evidence="1">Uncharacterized protein</fullName>
    </submittedName>
</protein>
<evidence type="ECO:0000313" key="4">
    <source>
        <dbReference type="Proteomes" id="UP000093694"/>
    </source>
</evidence>
<dbReference type="EMBL" id="LROR01000082">
    <property type="protein sequence ID" value="OBR91078.1"/>
    <property type="molecule type" value="Genomic_DNA"/>
</dbReference>
<evidence type="ECO:0000313" key="1">
    <source>
        <dbReference type="EMBL" id="OAA90144.1"/>
    </source>
</evidence>
<name>A0A168R7D7_9CLOT</name>
<evidence type="ECO:0000313" key="3">
    <source>
        <dbReference type="Proteomes" id="UP000077384"/>
    </source>
</evidence>
<dbReference type="RefSeq" id="WP_063602072.1">
    <property type="nucleotide sequence ID" value="NZ_LITQ01000031.1"/>
</dbReference>
<gene>
    <name evidence="2" type="ORF">CLCOS_36560</name>
    <name evidence="1" type="ORF">WX73_02108</name>
</gene>
<accession>A0A168R7D7</accession>
<comment type="caution">
    <text evidence="1">The sequence shown here is derived from an EMBL/GenBank/DDBJ whole genome shotgun (WGS) entry which is preliminary data.</text>
</comment>
<reference evidence="2 4" key="2">
    <citation type="journal article" date="2016" name="Front. Microbiol.">
        <title>Industrial Acetogenic Biocatalysts: A Comparative Metabolic and Genomic Analysis.</title>
        <authorList>
            <person name="Bengelsdorf F."/>
            <person name="Poehlein A."/>
            <person name="Sonja S."/>
            <person name="Erz C."/>
            <person name="Hummel T."/>
            <person name="Hoffmeister S."/>
            <person name="Daniel R."/>
            <person name="Durre P."/>
        </authorList>
    </citation>
    <scope>NUCLEOTIDE SEQUENCE [LARGE SCALE GENOMIC DNA]</scope>
    <source>
        <strain evidence="2 4">PTA-10522</strain>
    </source>
</reference>
<dbReference type="Proteomes" id="UP000077384">
    <property type="component" value="Unassembled WGS sequence"/>
</dbReference>
<reference evidence="1 3" key="1">
    <citation type="journal article" date="2015" name="Biotechnol. Bioeng.">
        <title>Genome sequence and phenotypic characterization of Caulobacter segnis.</title>
        <authorList>
            <person name="Patel S."/>
            <person name="Fletcher B."/>
            <person name="Scott D.C."/>
            <person name="Ely B."/>
        </authorList>
    </citation>
    <scope>NUCLEOTIDE SEQUENCE [LARGE SCALE GENOMIC DNA]</scope>
    <source>
        <strain evidence="1 3">PS02</strain>
    </source>
</reference>
<proteinExistence type="predicted"/>
<dbReference type="PATRIC" id="fig|1705578.3.peg.2367"/>